<dbReference type="RefSeq" id="XP_031870369.1">
    <property type="nucleotide sequence ID" value="XM_032013769.1"/>
</dbReference>
<dbReference type="SUPFAM" id="SSF50129">
    <property type="entry name" value="GroES-like"/>
    <property type="match status" value="1"/>
</dbReference>
<dbReference type="Gene3D" id="3.40.50.720">
    <property type="entry name" value="NAD(P)-binding Rossmann-like Domain"/>
    <property type="match status" value="1"/>
</dbReference>
<dbReference type="SMART" id="SM00829">
    <property type="entry name" value="PKS_ER"/>
    <property type="match status" value="1"/>
</dbReference>
<accession>A0A370TQB9</accession>
<evidence type="ECO:0000313" key="8">
    <source>
        <dbReference type="Proteomes" id="UP000254866"/>
    </source>
</evidence>
<gene>
    <name evidence="7" type="ORF">BP5553_05146</name>
</gene>
<evidence type="ECO:0000259" key="6">
    <source>
        <dbReference type="SMART" id="SM00829"/>
    </source>
</evidence>
<dbReference type="InterPro" id="IPR013149">
    <property type="entry name" value="ADH-like_C"/>
</dbReference>
<dbReference type="STRING" id="2656787.A0A370TQB9"/>
<dbReference type="EMBL" id="NPIC01000003">
    <property type="protein sequence ID" value="RDL37713.1"/>
    <property type="molecule type" value="Genomic_DNA"/>
</dbReference>
<organism evidence="7 8">
    <name type="scientific">Venustampulla echinocandica</name>
    <dbReference type="NCBI Taxonomy" id="2656787"/>
    <lineage>
        <taxon>Eukaryota</taxon>
        <taxon>Fungi</taxon>
        <taxon>Dikarya</taxon>
        <taxon>Ascomycota</taxon>
        <taxon>Pezizomycotina</taxon>
        <taxon>Leotiomycetes</taxon>
        <taxon>Helotiales</taxon>
        <taxon>Pleuroascaceae</taxon>
        <taxon>Venustampulla</taxon>
    </lineage>
</organism>
<evidence type="ECO:0000256" key="1">
    <source>
        <dbReference type="ARBA" id="ARBA00008072"/>
    </source>
</evidence>
<dbReference type="InterPro" id="IPR036291">
    <property type="entry name" value="NAD(P)-bd_dom_sf"/>
</dbReference>
<dbReference type="Pfam" id="PF00107">
    <property type="entry name" value="ADH_zinc_N"/>
    <property type="match status" value="1"/>
</dbReference>
<evidence type="ECO:0000256" key="5">
    <source>
        <dbReference type="ARBA" id="ARBA00023002"/>
    </source>
</evidence>
<dbReference type="PANTHER" id="PTHR45348">
    <property type="entry name" value="HYPOTHETICAL OXIDOREDUCTASE (EUROFUNG)"/>
    <property type="match status" value="1"/>
</dbReference>
<sequence>MAPIPATQTAVIAGPDGQFCISKNHPVIAIEPDTIIIKTVAVALNPVDTKLAGDFVTPGVTFGFDCAGVVVAIGPNVKKDLKIGDRVCGSAAGMDKSRPAGGALVEYAALLGDVCLRIPDNMSFEDAATVGVAINSAALALFSSLKIDWKLLENPTDKPFPVLVYGGSTAVGTMAIQFLKLCGLRPITTCSPKNFDLVKSYGAEEAWDYRSPTCAQDIRAYCNNALLHAFDCITEETSMKICYAAIGRAGGRYCALDPYPPHAATRKVVKPDWVVAFTITGRPCLWPAPFESPAHPEMLEWSVPMYRVLEKLLAEGKVRTHPARVSKGFEAILDGVGILRRKEVSGEKLVFTVG</sequence>
<dbReference type="CDD" id="cd08249">
    <property type="entry name" value="enoyl_reductase_like"/>
    <property type="match status" value="1"/>
</dbReference>
<evidence type="ECO:0000313" key="7">
    <source>
        <dbReference type="EMBL" id="RDL37713.1"/>
    </source>
</evidence>
<dbReference type="Pfam" id="PF08240">
    <property type="entry name" value="ADH_N"/>
    <property type="match status" value="1"/>
</dbReference>
<dbReference type="GeneID" id="43597995"/>
<dbReference type="SUPFAM" id="SSF51735">
    <property type="entry name" value="NAD(P)-binding Rossmann-fold domains"/>
    <property type="match status" value="1"/>
</dbReference>
<keyword evidence="5" id="KW-0560">Oxidoreductase</keyword>
<keyword evidence="4" id="KW-0521">NADP</keyword>
<dbReference type="PANTHER" id="PTHR45348:SF1">
    <property type="entry name" value="TRANS-ENOYL REDUCTASE STHE"/>
    <property type="match status" value="1"/>
</dbReference>
<keyword evidence="8" id="KW-1185">Reference proteome</keyword>
<keyword evidence="3" id="KW-0547">Nucleotide-binding</keyword>
<dbReference type="InterPro" id="IPR011032">
    <property type="entry name" value="GroES-like_sf"/>
</dbReference>
<dbReference type="Proteomes" id="UP000254866">
    <property type="component" value="Unassembled WGS sequence"/>
</dbReference>
<name>A0A370TQB9_9HELO</name>
<proteinExistence type="inferred from homology"/>
<dbReference type="Gene3D" id="3.90.180.10">
    <property type="entry name" value="Medium-chain alcohol dehydrogenases, catalytic domain"/>
    <property type="match status" value="1"/>
</dbReference>
<comment type="subunit">
    <text evidence="2">Monomer.</text>
</comment>
<comment type="similarity">
    <text evidence="1">Belongs to the zinc-containing alcohol dehydrogenase family.</text>
</comment>
<dbReference type="AlphaFoldDB" id="A0A370TQB9"/>
<feature type="domain" description="Enoyl reductase (ER)" evidence="6">
    <location>
        <begin position="14"/>
        <end position="351"/>
    </location>
</feature>
<dbReference type="InterPro" id="IPR013154">
    <property type="entry name" value="ADH-like_N"/>
</dbReference>
<evidence type="ECO:0000256" key="3">
    <source>
        <dbReference type="ARBA" id="ARBA00022741"/>
    </source>
</evidence>
<dbReference type="GO" id="GO:0016651">
    <property type="term" value="F:oxidoreductase activity, acting on NAD(P)H"/>
    <property type="evidence" value="ECO:0007669"/>
    <property type="project" value="InterPro"/>
</dbReference>
<comment type="caution">
    <text evidence="7">The sequence shown here is derived from an EMBL/GenBank/DDBJ whole genome shotgun (WGS) entry which is preliminary data.</text>
</comment>
<protein>
    <submittedName>
        <fullName evidence="7">Putative alcohol dehydrogenase</fullName>
    </submittedName>
</protein>
<dbReference type="InterPro" id="IPR020843">
    <property type="entry name" value="ER"/>
</dbReference>
<reference evidence="7 8" key="1">
    <citation type="journal article" date="2018" name="IMA Fungus">
        <title>IMA Genome-F 9: Draft genome sequence of Annulohypoxylon stygium, Aspergillus mulundensis, Berkeleyomyces basicola (syn. Thielaviopsis basicola), Ceratocystis smalleyi, two Cercospora beticola strains, Coleophoma cylindrospora, Fusarium fracticaudum, Phialophora cf. hyalina, and Morchella septimelata.</title>
        <authorList>
            <person name="Wingfield B.D."/>
            <person name="Bills G.F."/>
            <person name="Dong Y."/>
            <person name="Huang W."/>
            <person name="Nel W.J."/>
            <person name="Swalarsk-Parry B.S."/>
            <person name="Vaghefi N."/>
            <person name="Wilken P.M."/>
            <person name="An Z."/>
            <person name="de Beer Z.W."/>
            <person name="De Vos L."/>
            <person name="Chen L."/>
            <person name="Duong T.A."/>
            <person name="Gao Y."/>
            <person name="Hammerbacher A."/>
            <person name="Kikkert J.R."/>
            <person name="Li Y."/>
            <person name="Li H."/>
            <person name="Li K."/>
            <person name="Li Q."/>
            <person name="Liu X."/>
            <person name="Ma X."/>
            <person name="Naidoo K."/>
            <person name="Pethybridge S.J."/>
            <person name="Sun J."/>
            <person name="Steenkamp E.T."/>
            <person name="van der Nest M.A."/>
            <person name="van Wyk S."/>
            <person name="Wingfield M.J."/>
            <person name="Xiong C."/>
            <person name="Yue Q."/>
            <person name="Zhang X."/>
        </authorList>
    </citation>
    <scope>NUCLEOTIDE SEQUENCE [LARGE SCALE GENOMIC DNA]</scope>
    <source>
        <strain evidence="7 8">BP 5553</strain>
    </source>
</reference>
<dbReference type="GO" id="GO:0000166">
    <property type="term" value="F:nucleotide binding"/>
    <property type="evidence" value="ECO:0007669"/>
    <property type="project" value="UniProtKB-KW"/>
</dbReference>
<evidence type="ECO:0000256" key="4">
    <source>
        <dbReference type="ARBA" id="ARBA00022857"/>
    </source>
</evidence>
<dbReference type="InterPro" id="IPR047122">
    <property type="entry name" value="Trans-enoyl_RdTase-like"/>
</dbReference>
<dbReference type="OrthoDB" id="48317at2759"/>
<evidence type="ECO:0000256" key="2">
    <source>
        <dbReference type="ARBA" id="ARBA00011245"/>
    </source>
</evidence>